<evidence type="ECO:0000259" key="10">
    <source>
        <dbReference type="Pfam" id="PF14416"/>
    </source>
</evidence>
<gene>
    <name evidence="11" type="ORF">VFH_I128000</name>
</gene>
<dbReference type="Proteomes" id="UP001157006">
    <property type="component" value="Chromosome 1S"/>
</dbReference>
<sequence>MKFQSNEILNGKYTPRKTTKSAFLIPFTLLLIMFPLILMRNTEESSPSSSSLSPPNMSSVRNMNNRTETKGCDIFAGNWIPYSEEPYYNSGTCKWMIDEQNCMKFGRPDEEYLHWRWKPNECELPLFNATQFLELVSGKKMVFVGDSVGRNQLQSLLCLLSQVSEPEDVSHKYTSDVIYFRRYFFSDYNFTLGNLWSPYFVKSGDADKKGHSYNNIMKLYVDEVDEAWSSQVENFDIVIISAGHWFFRPLMYYNKGQLVGCNKCGIENVTDLAHYYGYKMAFRTAFRTLTSLENFKGVTFFRTFSPSHFENGDWNKGGNCVRTKPFSKEEMKLDGYFLETYLTQVNEFKVAQKVASKKGLKFLMLNTTEIMLLRPDGHPNNYGHSKDTNVTYYNDCVHWCLPGPVDTWNEFLLHMLKRETCSSYSSKLESVVLQS</sequence>
<feature type="transmembrane region" description="Helical" evidence="8">
    <location>
        <begin position="21"/>
        <end position="39"/>
    </location>
</feature>
<evidence type="ECO:0000313" key="12">
    <source>
        <dbReference type="Proteomes" id="UP001157006"/>
    </source>
</evidence>
<dbReference type="EMBL" id="OX451735">
    <property type="protein sequence ID" value="CAI8594177.1"/>
    <property type="molecule type" value="Genomic_DNA"/>
</dbReference>
<evidence type="ECO:0000313" key="11">
    <source>
        <dbReference type="EMBL" id="CAI8594177.1"/>
    </source>
</evidence>
<dbReference type="PANTHER" id="PTHR32285">
    <property type="entry name" value="PROTEIN TRICHOME BIREFRINGENCE-LIKE 9-RELATED"/>
    <property type="match status" value="1"/>
</dbReference>
<evidence type="ECO:0000256" key="1">
    <source>
        <dbReference type="ARBA" id="ARBA00004167"/>
    </source>
</evidence>
<evidence type="ECO:0000256" key="8">
    <source>
        <dbReference type="SAM" id="Phobius"/>
    </source>
</evidence>
<organism evidence="11 12">
    <name type="scientific">Vicia faba</name>
    <name type="common">Broad bean</name>
    <name type="synonym">Faba vulgaris</name>
    <dbReference type="NCBI Taxonomy" id="3906"/>
    <lineage>
        <taxon>Eukaryota</taxon>
        <taxon>Viridiplantae</taxon>
        <taxon>Streptophyta</taxon>
        <taxon>Embryophyta</taxon>
        <taxon>Tracheophyta</taxon>
        <taxon>Spermatophyta</taxon>
        <taxon>Magnoliopsida</taxon>
        <taxon>eudicotyledons</taxon>
        <taxon>Gunneridae</taxon>
        <taxon>Pentapetalae</taxon>
        <taxon>rosids</taxon>
        <taxon>fabids</taxon>
        <taxon>Fabales</taxon>
        <taxon>Fabaceae</taxon>
        <taxon>Papilionoideae</taxon>
        <taxon>50 kb inversion clade</taxon>
        <taxon>NPAAA clade</taxon>
        <taxon>Hologalegina</taxon>
        <taxon>IRL clade</taxon>
        <taxon>Fabeae</taxon>
        <taxon>Vicia</taxon>
    </lineage>
</organism>
<dbReference type="Pfam" id="PF13839">
    <property type="entry name" value="PC-Esterase"/>
    <property type="match status" value="1"/>
</dbReference>
<evidence type="ECO:0000256" key="2">
    <source>
        <dbReference type="ARBA" id="ARBA00007727"/>
    </source>
</evidence>
<name>A0AAV0ZBH6_VICFA</name>
<keyword evidence="4" id="KW-0735">Signal-anchor</keyword>
<proteinExistence type="inferred from homology"/>
<keyword evidence="3 8" id="KW-0812">Transmembrane</keyword>
<keyword evidence="5 8" id="KW-1133">Transmembrane helix</keyword>
<evidence type="ECO:0000256" key="4">
    <source>
        <dbReference type="ARBA" id="ARBA00022968"/>
    </source>
</evidence>
<dbReference type="GO" id="GO:0005794">
    <property type="term" value="C:Golgi apparatus"/>
    <property type="evidence" value="ECO:0007669"/>
    <property type="project" value="TreeGrafter"/>
</dbReference>
<feature type="domain" description="Trichome birefringence-like C-terminal" evidence="9">
    <location>
        <begin position="124"/>
        <end position="415"/>
    </location>
</feature>
<evidence type="ECO:0000259" key="9">
    <source>
        <dbReference type="Pfam" id="PF13839"/>
    </source>
</evidence>
<dbReference type="AlphaFoldDB" id="A0AAV0ZBH6"/>
<dbReference type="Pfam" id="PF14416">
    <property type="entry name" value="PMR5N"/>
    <property type="match status" value="1"/>
</dbReference>
<feature type="compositionally biased region" description="Low complexity" evidence="7">
    <location>
        <begin position="45"/>
        <end position="59"/>
    </location>
</feature>
<comment type="similarity">
    <text evidence="2">Belongs to the PC-esterase family. TBL subfamily.</text>
</comment>
<dbReference type="InterPro" id="IPR026057">
    <property type="entry name" value="TBL_C"/>
</dbReference>
<evidence type="ECO:0000256" key="7">
    <source>
        <dbReference type="SAM" id="MobiDB-lite"/>
    </source>
</evidence>
<evidence type="ECO:0000256" key="6">
    <source>
        <dbReference type="ARBA" id="ARBA00023136"/>
    </source>
</evidence>
<reference evidence="11 12" key="1">
    <citation type="submission" date="2023-01" db="EMBL/GenBank/DDBJ databases">
        <authorList>
            <person name="Kreplak J."/>
        </authorList>
    </citation>
    <scope>NUCLEOTIDE SEQUENCE [LARGE SCALE GENOMIC DNA]</scope>
</reference>
<dbReference type="InterPro" id="IPR029962">
    <property type="entry name" value="TBL"/>
</dbReference>
<feature type="region of interest" description="Disordered" evidence="7">
    <location>
        <begin position="44"/>
        <end position="63"/>
    </location>
</feature>
<keyword evidence="6 8" id="KW-0472">Membrane</keyword>
<evidence type="ECO:0000256" key="5">
    <source>
        <dbReference type="ARBA" id="ARBA00022989"/>
    </source>
</evidence>
<feature type="domain" description="Trichome birefringence-like N-terminal" evidence="10">
    <location>
        <begin position="71"/>
        <end position="123"/>
    </location>
</feature>
<dbReference type="InterPro" id="IPR025846">
    <property type="entry name" value="TBL_N"/>
</dbReference>
<evidence type="ECO:0008006" key="13">
    <source>
        <dbReference type="Google" id="ProtNLM"/>
    </source>
</evidence>
<dbReference type="GO" id="GO:0016413">
    <property type="term" value="F:O-acetyltransferase activity"/>
    <property type="evidence" value="ECO:0007669"/>
    <property type="project" value="InterPro"/>
</dbReference>
<accession>A0AAV0ZBH6</accession>
<dbReference type="GO" id="GO:0016020">
    <property type="term" value="C:membrane"/>
    <property type="evidence" value="ECO:0007669"/>
    <property type="project" value="UniProtKB-SubCell"/>
</dbReference>
<evidence type="ECO:0000256" key="3">
    <source>
        <dbReference type="ARBA" id="ARBA00022692"/>
    </source>
</evidence>
<keyword evidence="12" id="KW-1185">Reference proteome</keyword>
<dbReference type="PANTHER" id="PTHR32285:SF13">
    <property type="entry name" value="TRICHOME BIREFRINGENCE-LIKE N-TERMINAL DOMAIN-CONTAINING PROTEIN"/>
    <property type="match status" value="1"/>
</dbReference>
<protein>
    <recommendedName>
        <fullName evidence="13">Trichome birefringence-like N-terminal domain-containing protein</fullName>
    </recommendedName>
</protein>
<comment type="subcellular location">
    <subcellularLocation>
        <location evidence="1">Membrane</location>
        <topology evidence="1">Single-pass membrane protein</topology>
    </subcellularLocation>
</comment>